<gene>
    <name evidence="2" type="ORF">BD324DRAFT_639957</name>
</gene>
<dbReference type="AlphaFoldDB" id="A0A1Y1U791"/>
<reference evidence="2 3" key="1">
    <citation type="submission" date="2017-03" db="EMBL/GenBank/DDBJ databases">
        <title>Widespread Adenine N6-methylation of Active Genes in Fungi.</title>
        <authorList>
            <consortium name="DOE Joint Genome Institute"/>
            <person name="Mondo S.J."/>
            <person name="Dannebaum R.O."/>
            <person name="Kuo R.C."/>
            <person name="Louie K.B."/>
            <person name="Bewick A.J."/>
            <person name="Labutti K."/>
            <person name="Haridas S."/>
            <person name="Kuo A."/>
            <person name="Salamov A."/>
            <person name="Ahrendt S.R."/>
            <person name="Lau R."/>
            <person name="Bowen B.P."/>
            <person name="Lipzen A."/>
            <person name="Sullivan W."/>
            <person name="Andreopoulos W.B."/>
            <person name="Clum A."/>
            <person name="Lindquist E."/>
            <person name="Daum C."/>
            <person name="Northen T.R."/>
            <person name="Ramamoorthy G."/>
            <person name="Schmitz R.J."/>
            <person name="Gryganskyi A."/>
            <person name="Culley D."/>
            <person name="Magnuson J."/>
            <person name="James T.Y."/>
            <person name="O'Malley M.A."/>
            <person name="Stajich J.E."/>
            <person name="Spatafora J.W."/>
            <person name="Visel A."/>
            <person name="Grigoriev I.V."/>
        </authorList>
    </citation>
    <scope>NUCLEOTIDE SEQUENCE [LARGE SCALE GENOMIC DNA]</scope>
    <source>
        <strain evidence="2 3">NRRL Y-17943</strain>
    </source>
</reference>
<dbReference type="EMBL" id="NBSH01000022">
    <property type="protein sequence ID" value="ORX33396.1"/>
    <property type="molecule type" value="Genomic_DNA"/>
</dbReference>
<dbReference type="Proteomes" id="UP000193218">
    <property type="component" value="Unassembled WGS sequence"/>
</dbReference>
<protein>
    <submittedName>
        <fullName evidence="2">Uncharacterized protein</fullName>
    </submittedName>
</protein>
<evidence type="ECO:0000256" key="1">
    <source>
        <dbReference type="SAM" id="MobiDB-lite"/>
    </source>
</evidence>
<proteinExistence type="predicted"/>
<accession>A0A1Y1U791</accession>
<comment type="caution">
    <text evidence="2">The sequence shown here is derived from an EMBL/GenBank/DDBJ whole genome shotgun (WGS) entry which is preliminary data.</text>
</comment>
<keyword evidence="3" id="KW-1185">Reference proteome</keyword>
<feature type="region of interest" description="Disordered" evidence="1">
    <location>
        <begin position="1"/>
        <end position="38"/>
    </location>
</feature>
<evidence type="ECO:0000313" key="3">
    <source>
        <dbReference type="Proteomes" id="UP000193218"/>
    </source>
</evidence>
<sequence>MSNTYIPLSRSLSDDTNSTRNTTMSKQSSSTTRSGIAGSNVSKPSEIFFPLAKYVFEHPELQNMASIQRGVDCLMKLLDKDPSTRDFFARTDLTGQPVPALLDSVREAGKRFRTTTRYTHGDTLLGMDYILMETDDDGSLQSGGMGCRFSASTRDGQTVYSDPVGVECDEGYWQKSREMASYYKKVDDQLNPGQSTPATGHFKVLSRLRN</sequence>
<organism evidence="2 3">
    <name type="scientific">Kockovaella imperatae</name>
    <dbReference type="NCBI Taxonomy" id="4999"/>
    <lineage>
        <taxon>Eukaryota</taxon>
        <taxon>Fungi</taxon>
        <taxon>Dikarya</taxon>
        <taxon>Basidiomycota</taxon>
        <taxon>Agaricomycotina</taxon>
        <taxon>Tremellomycetes</taxon>
        <taxon>Tremellales</taxon>
        <taxon>Cuniculitremaceae</taxon>
        <taxon>Kockovaella</taxon>
    </lineage>
</organism>
<dbReference type="GeneID" id="33559112"/>
<evidence type="ECO:0000313" key="2">
    <source>
        <dbReference type="EMBL" id="ORX33396.1"/>
    </source>
</evidence>
<name>A0A1Y1U791_9TREE</name>
<dbReference type="InParanoid" id="A0A1Y1U791"/>
<dbReference type="RefSeq" id="XP_021867732.1">
    <property type="nucleotide sequence ID" value="XM_022017303.1"/>
</dbReference>